<organism evidence="1 2">
    <name type="scientific">Planktothrix agardhii</name>
    <name type="common">Oscillatoria agardhii</name>
    <dbReference type="NCBI Taxonomy" id="1160"/>
    <lineage>
        <taxon>Bacteria</taxon>
        <taxon>Bacillati</taxon>
        <taxon>Cyanobacteriota</taxon>
        <taxon>Cyanophyceae</taxon>
        <taxon>Oscillatoriophycideae</taxon>
        <taxon>Oscillatoriales</taxon>
        <taxon>Microcoleaceae</taxon>
        <taxon>Planktothrix</taxon>
    </lineage>
</organism>
<name>A0AAD1V7U8_PLAAG</name>
<proteinExistence type="predicted"/>
<sequence>MVRISAAIFTHFFCSIRAFVQLELMRAEALIDNWYEIQRNLSLEVVRDFILHYLN</sequence>
<dbReference type="AlphaFoldDB" id="A0AAD1V7U8"/>
<evidence type="ECO:0000313" key="1">
    <source>
        <dbReference type="EMBL" id="CAD5971536.1"/>
    </source>
</evidence>
<reference evidence="1" key="1">
    <citation type="submission" date="2020-09" db="EMBL/GenBank/DDBJ databases">
        <authorList>
            <person name="Blom J."/>
        </authorList>
    </citation>
    <scope>NUCLEOTIDE SEQUENCE</scope>
    <source>
        <strain evidence="1">No.66</strain>
    </source>
</reference>
<protein>
    <submittedName>
        <fullName evidence="1">Transposase</fullName>
    </submittedName>
</protein>
<gene>
    <name evidence="1" type="ORF">PANO66_03994</name>
</gene>
<accession>A0AAD1V7U8</accession>
<dbReference type="Proteomes" id="UP001153761">
    <property type="component" value="Chromosome"/>
</dbReference>
<evidence type="ECO:0000313" key="2">
    <source>
        <dbReference type="Proteomes" id="UP001153761"/>
    </source>
</evidence>
<dbReference type="EMBL" id="LR882963">
    <property type="protein sequence ID" value="CAD5971536.1"/>
    <property type="molecule type" value="Genomic_DNA"/>
</dbReference>